<protein>
    <submittedName>
        <fullName evidence="2">Zf-CGNR multi-domain protein</fullName>
    </submittedName>
</protein>
<dbReference type="Proteomes" id="UP000294947">
    <property type="component" value="Unassembled WGS sequence"/>
</dbReference>
<dbReference type="Pfam" id="PF11706">
    <property type="entry name" value="zf-CGNR"/>
    <property type="match status" value="1"/>
</dbReference>
<organism evidence="2 3">
    <name type="scientific">Saccharopolyspora elongata</name>
    <dbReference type="NCBI Taxonomy" id="2530387"/>
    <lineage>
        <taxon>Bacteria</taxon>
        <taxon>Bacillati</taxon>
        <taxon>Actinomycetota</taxon>
        <taxon>Actinomycetes</taxon>
        <taxon>Pseudonocardiales</taxon>
        <taxon>Pseudonocardiaceae</taxon>
        <taxon>Saccharopolyspora</taxon>
    </lineage>
</organism>
<dbReference type="OrthoDB" id="3211108at2"/>
<dbReference type="Pfam" id="PF07336">
    <property type="entry name" value="ABATE"/>
    <property type="match status" value="1"/>
</dbReference>
<evidence type="ECO:0000313" key="3">
    <source>
        <dbReference type="Proteomes" id="UP000294947"/>
    </source>
</evidence>
<comment type="caution">
    <text evidence="2">The sequence shown here is derived from an EMBL/GenBank/DDBJ whole genome shotgun (WGS) entry which is preliminary data.</text>
</comment>
<dbReference type="PANTHER" id="PTHR35525:SF3">
    <property type="entry name" value="BLL6575 PROTEIN"/>
    <property type="match status" value="1"/>
</dbReference>
<sequence length="201" mass="21471">MDVETVTPNAPLPPAPGADEHVSLELANSAVQVPTRGVVELLGTPAAATRWLVERGLAPGGAELQDYCAGLLTDLRGHVRALLDAAVRETPPPDPALTEVNRALTLTPTAQLLGWTPADGFHRVISHPTTRLVEHALVTIAADAVSLVSGPEATQLATCGAEPCNRYMLRTHARRHWCSKRCGDRVRAARSYARRNVDADS</sequence>
<accession>A0A4R4Y4L0</accession>
<dbReference type="SUPFAM" id="SSF160904">
    <property type="entry name" value="Jann2411-like"/>
    <property type="match status" value="1"/>
</dbReference>
<evidence type="ECO:0000313" key="2">
    <source>
        <dbReference type="EMBL" id="TDD39096.1"/>
    </source>
</evidence>
<keyword evidence="3" id="KW-1185">Reference proteome</keyword>
<dbReference type="AlphaFoldDB" id="A0A4R4Y4L0"/>
<dbReference type="InterPro" id="IPR010852">
    <property type="entry name" value="ABATE"/>
</dbReference>
<gene>
    <name evidence="2" type="ORF">E1288_37640</name>
</gene>
<evidence type="ECO:0000259" key="1">
    <source>
        <dbReference type="Pfam" id="PF11706"/>
    </source>
</evidence>
<dbReference type="PANTHER" id="PTHR35525">
    <property type="entry name" value="BLL6575 PROTEIN"/>
    <property type="match status" value="1"/>
</dbReference>
<dbReference type="RefSeq" id="WP_132493464.1">
    <property type="nucleotide sequence ID" value="NZ_SMKW01000080.1"/>
</dbReference>
<name>A0A4R4Y4L0_9PSEU</name>
<reference evidence="2 3" key="1">
    <citation type="submission" date="2019-03" db="EMBL/GenBank/DDBJ databases">
        <title>Draft genome sequences of novel Actinobacteria.</title>
        <authorList>
            <person name="Sahin N."/>
            <person name="Ay H."/>
            <person name="Saygin H."/>
        </authorList>
    </citation>
    <scope>NUCLEOTIDE SEQUENCE [LARGE SCALE GENOMIC DNA]</scope>
    <source>
        <strain evidence="2 3">7K502</strain>
    </source>
</reference>
<dbReference type="Gene3D" id="1.10.3300.10">
    <property type="entry name" value="Jann2411-like domain"/>
    <property type="match status" value="1"/>
</dbReference>
<proteinExistence type="predicted"/>
<dbReference type="InterPro" id="IPR023286">
    <property type="entry name" value="ABATE_dom_sf"/>
</dbReference>
<feature type="domain" description="Zinc finger CGNR" evidence="1">
    <location>
        <begin position="156"/>
        <end position="195"/>
    </location>
</feature>
<dbReference type="InterPro" id="IPR021005">
    <property type="entry name" value="Znf_CGNR"/>
</dbReference>
<dbReference type="EMBL" id="SMKW01000080">
    <property type="protein sequence ID" value="TDD39096.1"/>
    <property type="molecule type" value="Genomic_DNA"/>
</dbReference>